<reference evidence="6" key="1">
    <citation type="journal article" date="2020" name="Stud. Mycol.">
        <title>101 Dothideomycetes genomes: a test case for predicting lifestyles and emergence of pathogens.</title>
        <authorList>
            <person name="Haridas S."/>
            <person name="Albert R."/>
            <person name="Binder M."/>
            <person name="Bloem J."/>
            <person name="Labutti K."/>
            <person name="Salamov A."/>
            <person name="Andreopoulos B."/>
            <person name="Baker S."/>
            <person name="Barry K."/>
            <person name="Bills G."/>
            <person name="Bluhm B."/>
            <person name="Cannon C."/>
            <person name="Castanera R."/>
            <person name="Culley D."/>
            <person name="Daum C."/>
            <person name="Ezra D."/>
            <person name="Gonzalez J."/>
            <person name="Henrissat B."/>
            <person name="Kuo A."/>
            <person name="Liang C."/>
            <person name="Lipzen A."/>
            <person name="Lutzoni F."/>
            <person name="Magnuson J."/>
            <person name="Mondo S."/>
            <person name="Nolan M."/>
            <person name="Ohm R."/>
            <person name="Pangilinan J."/>
            <person name="Park H.-J."/>
            <person name="Ramirez L."/>
            <person name="Alfaro M."/>
            <person name="Sun H."/>
            <person name="Tritt A."/>
            <person name="Yoshinaga Y."/>
            <person name="Zwiers L.-H."/>
            <person name="Turgeon B."/>
            <person name="Goodwin S."/>
            <person name="Spatafora J."/>
            <person name="Crous P."/>
            <person name="Grigoriev I."/>
        </authorList>
    </citation>
    <scope>NUCLEOTIDE SEQUENCE</scope>
    <source>
        <strain evidence="6">CBS 260.36</strain>
    </source>
</reference>
<organism evidence="6 7">
    <name type="scientific">Myriangium duriaei CBS 260.36</name>
    <dbReference type="NCBI Taxonomy" id="1168546"/>
    <lineage>
        <taxon>Eukaryota</taxon>
        <taxon>Fungi</taxon>
        <taxon>Dikarya</taxon>
        <taxon>Ascomycota</taxon>
        <taxon>Pezizomycotina</taxon>
        <taxon>Dothideomycetes</taxon>
        <taxon>Dothideomycetidae</taxon>
        <taxon>Myriangiales</taxon>
        <taxon>Myriangiaceae</taxon>
        <taxon>Myriangium</taxon>
    </lineage>
</organism>
<accession>A0A9P4J5C3</accession>
<dbReference type="EMBL" id="ML996084">
    <property type="protein sequence ID" value="KAF2154400.1"/>
    <property type="molecule type" value="Genomic_DNA"/>
</dbReference>
<sequence length="223" mass="25162">MAGPDRSCSMCQGVLRPDSLVRCSGCVSANGFLSAEEDQPTYCSEICQDSDRHHDSCHTRACSTSRQRRLVTNTLEGLSEWHQEVVGHHPFASHRITRFENLVSLLKPKMDDYIDQNPLNTSDLLQTGNNQHTEDWGRIFDRFFESVCDEISFTTIPEPSRDGELSSDTPLSSKDRNLSVGPGSNADDMEDMIVVATDLHNSTPYVRPRGPGAYYERHQRQQR</sequence>
<dbReference type="InterPro" id="IPR002893">
    <property type="entry name" value="Znf_MYND"/>
</dbReference>
<evidence type="ECO:0000256" key="2">
    <source>
        <dbReference type="ARBA" id="ARBA00022771"/>
    </source>
</evidence>
<proteinExistence type="predicted"/>
<feature type="domain" description="MYND-type" evidence="5">
    <location>
        <begin position="8"/>
        <end position="57"/>
    </location>
</feature>
<evidence type="ECO:0000313" key="6">
    <source>
        <dbReference type="EMBL" id="KAF2154400.1"/>
    </source>
</evidence>
<gene>
    <name evidence="6" type="ORF">K461DRAFT_277524</name>
</gene>
<evidence type="ECO:0000256" key="4">
    <source>
        <dbReference type="SAM" id="MobiDB-lite"/>
    </source>
</evidence>
<comment type="caution">
    <text evidence="6">The sequence shown here is derived from an EMBL/GenBank/DDBJ whole genome shotgun (WGS) entry which is preliminary data.</text>
</comment>
<dbReference type="GO" id="GO:0008270">
    <property type="term" value="F:zinc ion binding"/>
    <property type="evidence" value="ECO:0007669"/>
    <property type="project" value="UniProtKB-KW"/>
</dbReference>
<keyword evidence="1" id="KW-0479">Metal-binding</keyword>
<evidence type="ECO:0000256" key="3">
    <source>
        <dbReference type="ARBA" id="ARBA00022833"/>
    </source>
</evidence>
<evidence type="ECO:0000256" key="1">
    <source>
        <dbReference type="ARBA" id="ARBA00022723"/>
    </source>
</evidence>
<dbReference type="AlphaFoldDB" id="A0A9P4J5C3"/>
<dbReference type="Pfam" id="PF01753">
    <property type="entry name" value="zf-MYND"/>
    <property type="match status" value="1"/>
</dbReference>
<feature type="region of interest" description="Disordered" evidence="4">
    <location>
        <begin position="155"/>
        <end position="223"/>
    </location>
</feature>
<evidence type="ECO:0000259" key="5">
    <source>
        <dbReference type="Pfam" id="PF01753"/>
    </source>
</evidence>
<keyword evidence="2" id="KW-0863">Zinc-finger</keyword>
<name>A0A9P4J5C3_9PEZI</name>
<keyword evidence="3" id="KW-0862">Zinc</keyword>
<keyword evidence="7" id="KW-1185">Reference proteome</keyword>
<protein>
    <recommendedName>
        <fullName evidence="5">MYND-type domain-containing protein</fullName>
    </recommendedName>
</protein>
<evidence type="ECO:0000313" key="7">
    <source>
        <dbReference type="Proteomes" id="UP000799439"/>
    </source>
</evidence>
<dbReference type="Proteomes" id="UP000799439">
    <property type="component" value="Unassembled WGS sequence"/>
</dbReference>